<evidence type="ECO:0000259" key="1">
    <source>
        <dbReference type="Pfam" id="PF02317"/>
    </source>
</evidence>
<reference evidence="2" key="1">
    <citation type="submission" date="2023-01" db="EMBL/GenBank/DDBJ databases">
        <title>The growth and conidiation of Purpureocillium lavendulum are regulated by nitrogen source and histone H3K14 acetylation.</title>
        <authorList>
            <person name="Tang P."/>
            <person name="Han J."/>
            <person name="Zhang C."/>
            <person name="Tang P."/>
            <person name="Qi F."/>
            <person name="Zhang K."/>
            <person name="Liang L."/>
        </authorList>
    </citation>
    <scope>NUCLEOTIDE SEQUENCE</scope>
    <source>
        <strain evidence="2">YMF1.00683</strain>
    </source>
</reference>
<organism evidence="2 3">
    <name type="scientific">Purpureocillium lavendulum</name>
    <dbReference type="NCBI Taxonomy" id="1247861"/>
    <lineage>
        <taxon>Eukaryota</taxon>
        <taxon>Fungi</taxon>
        <taxon>Dikarya</taxon>
        <taxon>Ascomycota</taxon>
        <taxon>Pezizomycotina</taxon>
        <taxon>Sordariomycetes</taxon>
        <taxon>Hypocreomycetidae</taxon>
        <taxon>Hypocreales</taxon>
        <taxon>Ophiocordycipitaceae</taxon>
        <taxon>Purpureocillium</taxon>
    </lineage>
</organism>
<gene>
    <name evidence="2" type="ORF">O9K51_09994</name>
</gene>
<dbReference type="InterPro" id="IPR008927">
    <property type="entry name" value="6-PGluconate_DH-like_C_sf"/>
</dbReference>
<dbReference type="SUPFAM" id="SSF51735">
    <property type="entry name" value="NAD(P)-binding Rossmann-fold domains"/>
    <property type="match status" value="1"/>
</dbReference>
<dbReference type="InterPro" id="IPR013328">
    <property type="entry name" value="6PGD_dom2"/>
</dbReference>
<protein>
    <recommendedName>
        <fullName evidence="1">Opine dehydrogenase domain-containing protein</fullName>
    </recommendedName>
</protein>
<feature type="domain" description="Opine dehydrogenase" evidence="1">
    <location>
        <begin position="178"/>
        <end position="318"/>
    </location>
</feature>
<dbReference type="Pfam" id="PF02317">
    <property type="entry name" value="Octopine_DH"/>
    <property type="match status" value="1"/>
</dbReference>
<dbReference type="EMBL" id="JAQHRD010000012">
    <property type="protein sequence ID" value="KAJ6437438.1"/>
    <property type="molecule type" value="Genomic_DNA"/>
</dbReference>
<dbReference type="Proteomes" id="UP001163105">
    <property type="component" value="Unassembled WGS sequence"/>
</dbReference>
<comment type="caution">
    <text evidence="2">The sequence shown here is derived from an EMBL/GenBank/DDBJ whole genome shotgun (WGS) entry which is preliminary data.</text>
</comment>
<dbReference type="GO" id="GO:0016491">
    <property type="term" value="F:oxidoreductase activity"/>
    <property type="evidence" value="ECO:0007669"/>
    <property type="project" value="InterPro"/>
</dbReference>
<dbReference type="AlphaFoldDB" id="A0AB34FDZ1"/>
<keyword evidence="3" id="KW-1185">Reference proteome</keyword>
<sequence>MANMTRLTVVGAGPGGLGFAVNCIRRGISVLVYTHEDHQRTRKAVERRGHLRVEGLITDEVKINFTSNPQEAAGFSEVFVMSIRGDAHADIWHQFYKVDLSSHVILFIPGCCAERRIPENIKFKAIFQTISTPISTLPTEAGIDIVGRKACLTVSGTDESYNDAIEALLGTDVNWAVNELDASTQNPSGVFHPPMMIGNAHRIILGERFRLYREGLTAEVIAMLLEVDKVRCSIRETLGFSQVDAVTILNNAYGTNYKDIEHFGAESPVHGTTWAPASLNHRMLTEDIRIHWVLWYEIGQLLGIDTAALRLGIQAACDLVGENFFKTGLTLDKLKLGKCSPEAFMERFAA</sequence>
<dbReference type="SUPFAM" id="SSF48179">
    <property type="entry name" value="6-phosphogluconate dehydrogenase C-terminal domain-like"/>
    <property type="match status" value="1"/>
</dbReference>
<evidence type="ECO:0000313" key="3">
    <source>
        <dbReference type="Proteomes" id="UP001163105"/>
    </source>
</evidence>
<evidence type="ECO:0000313" key="2">
    <source>
        <dbReference type="EMBL" id="KAJ6437438.1"/>
    </source>
</evidence>
<dbReference type="Gene3D" id="1.10.1040.10">
    <property type="entry name" value="N-(1-d-carboxylethyl)-l-norvaline Dehydrogenase, domain 2"/>
    <property type="match status" value="1"/>
</dbReference>
<name>A0AB34FDZ1_9HYPO</name>
<dbReference type="InterPro" id="IPR003421">
    <property type="entry name" value="Opine_DH"/>
</dbReference>
<dbReference type="Gene3D" id="3.40.50.720">
    <property type="entry name" value="NAD(P)-binding Rossmann-like Domain"/>
    <property type="match status" value="1"/>
</dbReference>
<proteinExistence type="predicted"/>
<accession>A0AB34FDZ1</accession>
<dbReference type="InterPro" id="IPR036291">
    <property type="entry name" value="NAD(P)-bd_dom_sf"/>
</dbReference>